<dbReference type="AlphaFoldDB" id="A0A5N6V595"/>
<feature type="compositionally biased region" description="Acidic residues" evidence="1">
    <location>
        <begin position="52"/>
        <end position="72"/>
    </location>
</feature>
<proteinExistence type="predicted"/>
<dbReference type="OrthoDB" id="2440450at2759"/>
<protein>
    <submittedName>
        <fullName evidence="2">Uncharacterized protein</fullName>
    </submittedName>
</protein>
<keyword evidence="3" id="KW-1185">Reference proteome</keyword>
<name>A0A5N6V595_ASPTM</name>
<evidence type="ECO:0000256" key="1">
    <source>
        <dbReference type="SAM" id="MobiDB-lite"/>
    </source>
</evidence>
<evidence type="ECO:0000313" key="3">
    <source>
        <dbReference type="Proteomes" id="UP000326950"/>
    </source>
</evidence>
<gene>
    <name evidence="2" type="ORF">BDV40DRAFT_297951</name>
</gene>
<dbReference type="EMBL" id="ML738603">
    <property type="protein sequence ID" value="KAE8165101.1"/>
    <property type="molecule type" value="Genomic_DNA"/>
</dbReference>
<reference evidence="2 3" key="1">
    <citation type="submission" date="2019-04" db="EMBL/GenBank/DDBJ databases">
        <title>Friends and foes A comparative genomics study of 23 Aspergillus species from section Flavi.</title>
        <authorList>
            <consortium name="DOE Joint Genome Institute"/>
            <person name="Kjaerbolling I."/>
            <person name="Vesth T."/>
            <person name="Frisvad J.C."/>
            <person name="Nybo J.L."/>
            <person name="Theobald S."/>
            <person name="Kildgaard S."/>
            <person name="Isbrandt T."/>
            <person name="Kuo A."/>
            <person name="Sato A."/>
            <person name="Lyhne E.K."/>
            <person name="Kogle M.E."/>
            <person name="Wiebenga A."/>
            <person name="Kun R.S."/>
            <person name="Lubbers R.J."/>
            <person name="Makela M.R."/>
            <person name="Barry K."/>
            <person name="Chovatia M."/>
            <person name="Clum A."/>
            <person name="Daum C."/>
            <person name="Haridas S."/>
            <person name="He G."/>
            <person name="LaButti K."/>
            <person name="Lipzen A."/>
            <person name="Mondo S."/>
            <person name="Riley R."/>
            <person name="Salamov A."/>
            <person name="Simmons B.A."/>
            <person name="Magnuson J.K."/>
            <person name="Henrissat B."/>
            <person name="Mortensen U.H."/>
            <person name="Larsen T.O."/>
            <person name="Devries R.P."/>
            <person name="Grigoriev I.V."/>
            <person name="Machida M."/>
            <person name="Baker S.E."/>
            <person name="Andersen M.R."/>
        </authorList>
    </citation>
    <scope>NUCLEOTIDE SEQUENCE [LARGE SCALE GENOMIC DNA]</scope>
    <source>
        <strain evidence="2 3">CBS 117626</strain>
    </source>
</reference>
<feature type="region of interest" description="Disordered" evidence="1">
    <location>
        <begin position="28"/>
        <end position="79"/>
    </location>
</feature>
<accession>A0A5N6V595</accession>
<organism evidence="2 3">
    <name type="scientific">Aspergillus tamarii</name>
    <dbReference type="NCBI Taxonomy" id="41984"/>
    <lineage>
        <taxon>Eukaryota</taxon>
        <taxon>Fungi</taxon>
        <taxon>Dikarya</taxon>
        <taxon>Ascomycota</taxon>
        <taxon>Pezizomycotina</taxon>
        <taxon>Eurotiomycetes</taxon>
        <taxon>Eurotiomycetidae</taxon>
        <taxon>Eurotiales</taxon>
        <taxon>Aspergillaceae</taxon>
        <taxon>Aspergillus</taxon>
        <taxon>Aspergillus subgen. Circumdati</taxon>
    </lineage>
</organism>
<evidence type="ECO:0000313" key="2">
    <source>
        <dbReference type="EMBL" id="KAE8165101.1"/>
    </source>
</evidence>
<dbReference type="Proteomes" id="UP000326950">
    <property type="component" value="Unassembled WGS sequence"/>
</dbReference>
<sequence>MIHHKKRPLPLEEIAPPNICTYERVIHRQEMQHSTPAPDMPSNVDKHPEAEEKPEEQMLETEEDTDDDDDEREPMFDNTDYDHVRFDPIWYGDYPEDEIPFEIAEYLGENLEYARYLQMVGSSRTIFHMCGRPDVVRMIDDPAYVIEDEIVAIPIGCFPVSFLLSRYQEEGIFPWEHVPGLESGAVRKCSVPASVTGTGTTQDLKTLYPFSRQVSSGETIKVVRVQDNQNFSKFEKAVMAHFPDGLLQRKGTLFRGLSLLALERSLAFFLPVISSTNSDNEFGPGIYTTEALYIAKRYAGKTGAIMVFSAPDERRLKCWEPTGDEWRRLTAKWIGLPLSDIDLPPIYQTADFIKGAMSADQAKAQRQNRFLNLDDTKQIAFVSSRGCESLRRELKAIIFIEWSK</sequence>